<dbReference type="SMART" id="SM01361">
    <property type="entry name" value="A2M_recep"/>
    <property type="match status" value="1"/>
</dbReference>
<evidence type="ECO:0000256" key="2">
    <source>
        <dbReference type="ARBA" id="ARBA00022525"/>
    </source>
</evidence>
<keyword evidence="5" id="KW-1015">Disulfide bond</keyword>
<dbReference type="FunFam" id="2.60.40.10:FF:000155">
    <property type="entry name" value="complement C3 isoform X1"/>
    <property type="match status" value="1"/>
</dbReference>
<dbReference type="FunFam" id="2.60.40.1940:FF:000001">
    <property type="entry name" value="Complement component C3"/>
    <property type="match status" value="1"/>
</dbReference>
<dbReference type="InterPro" id="IPR011626">
    <property type="entry name" value="Alpha-macroglobulin_TED"/>
</dbReference>
<dbReference type="Pfam" id="PF21308">
    <property type="entry name" value="C3_CUB2"/>
    <property type="match status" value="1"/>
</dbReference>
<dbReference type="PROSITE" id="PS00477">
    <property type="entry name" value="ALPHA_2_MACROGLOBULIN"/>
    <property type="match status" value="1"/>
</dbReference>
<evidence type="ECO:0000256" key="1">
    <source>
        <dbReference type="ARBA" id="ARBA00004613"/>
    </source>
</evidence>
<dbReference type="Gene3D" id="1.50.10.20">
    <property type="match status" value="1"/>
</dbReference>
<dbReference type="CDD" id="cd02896">
    <property type="entry name" value="complement_C3_C4_C5"/>
    <property type="match status" value="1"/>
</dbReference>
<dbReference type="InterPro" id="IPR047565">
    <property type="entry name" value="Alpha-macroglob_thiol-ester_cl"/>
</dbReference>
<dbReference type="Pfam" id="PF17789">
    <property type="entry name" value="MG4"/>
    <property type="match status" value="1"/>
</dbReference>
<dbReference type="InterPro" id="IPR050473">
    <property type="entry name" value="A2M/Complement_sys"/>
</dbReference>
<dbReference type="Gene3D" id="2.60.40.1940">
    <property type="match status" value="1"/>
</dbReference>
<dbReference type="InterPro" id="IPR041555">
    <property type="entry name" value="MG3"/>
</dbReference>
<dbReference type="PROSITE" id="PS01177">
    <property type="entry name" value="ANAPHYLATOXIN_1"/>
    <property type="match status" value="1"/>
</dbReference>
<dbReference type="Gene3D" id="2.60.40.10">
    <property type="entry name" value="Immunoglobulins"/>
    <property type="match status" value="2"/>
</dbReference>
<dbReference type="InterPro" id="IPR001134">
    <property type="entry name" value="Netrin_domain"/>
</dbReference>
<dbReference type="FunFam" id="2.60.40.1930:FF:000008">
    <property type="entry name" value="Complement C3"/>
    <property type="match status" value="1"/>
</dbReference>
<dbReference type="FunFam" id="1.50.10.20:FF:000008">
    <property type="entry name" value="Complement C3"/>
    <property type="match status" value="1"/>
</dbReference>
<evidence type="ECO:0000259" key="8">
    <source>
        <dbReference type="PROSITE" id="PS50189"/>
    </source>
</evidence>
<evidence type="ECO:0000259" key="7">
    <source>
        <dbReference type="PROSITE" id="PS01178"/>
    </source>
</evidence>
<feature type="domain" description="NTR" evidence="8">
    <location>
        <begin position="1506"/>
        <end position="1648"/>
    </location>
</feature>
<dbReference type="InterPro" id="IPR019742">
    <property type="entry name" value="MacrogloblnA2_CS"/>
</dbReference>
<reference evidence="9" key="1">
    <citation type="submission" date="2021-01" db="EMBL/GenBank/DDBJ databases">
        <authorList>
            <person name="Zahm M."/>
            <person name="Roques C."/>
            <person name="Cabau C."/>
            <person name="Klopp C."/>
            <person name="Donnadieu C."/>
            <person name="Jouanno E."/>
            <person name="Lampietro C."/>
            <person name="Louis A."/>
            <person name="Herpin A."/>
            <person name="Echchiki A."/>
            <person name="Berthelot C."/>
            <person name="Parey E."/>
            <person name="Roest-Crollius H."/>
            <person name="Braasch I."/>
            <person name="Postlethwait J."/>
            <person name="Bobe J."/>
            <person name="Montfort J."/>
            <person name="Bouchez O."/>
            <person name="Begum T."/>
            <person name="Mejri S."/>
            <person name="Adams A."/>
            <person name="Chen W.-J."/>
            <person name="Guiguen Y."/>
        </authorList>
    </citation>
    <scope>NUCLEOTIDE SEQUENCE</scope>
    <source>
        <strain evidence="9">YG-15Mar2019-1</strain>
        <tissue evidence="9">Brain</tissue>
    </source>
</reference>
<dbReference type="InterPro" id="IPR018933">
    <property type="entry name" value="Netrin_module_non-TIMP"/>
</dbReference>
<dbReference type="Pfam" id="PF01759">
    <property type="entry name" value="NTR"/>
    <property type="match status" value="1"/>
</dbReference>
<dbReference type="Pfam" id="PF01821">
    <property type="entry name" value="ANATO"/>
    <property type="match status" value="1"/>
</dbReference>
<feature type="chain" id="PRO_5039412871" description="Complement C3" evidence="6">
    <location>
        <begin position="22"/>
        <end position="1650"/>
    </location>
</feature>
<dbReference type="InterPro" id="IPR035815">
    <property type="entry name" value="NTR_complement_C3"/>
</dbReference>
<dbReference type="OrthoDB" id="6359008at2759"/>
<dbReference type="PROSITE" id="PS01178">
    <property type="entry name" value="ANAPHYLATOXIN_2"/>
    <property type="match status" value="1"/>
</dbReference>
<keyword evidence="10" id="KW-1185">Reference proteome</keyword>
<dbReference type="PANTHER" id="PTHR11412">
    <property type="entry name" value="MACROGLOBULIN / COMPLEMENT"/>
    <property type="match status" value="1"/>
</dbReference>
<keyword evidence="3 6" id="KW-0732">Signal</keyword>
<organism evidence="9 10">
    <name type="scientific">Megalops atlanticus</name>
    <name type="common">Tarpon</name>
    <name type="synonym">Clupea gigantea</name>
    <dbReference type="NCBI Taxonomy" id="7932"/>
    <lineage>
        <taxon>Eukaryota</taxon>
        <taxon>Metazoa</taxon>
        <taxon>Chordata</taxon>
        <taxon>Craniata</taxon>
        <taxon>Vertebrata</taxon>
        <taxon>Euteleostomi</taxon>
        <taxon>Actinopterygii</taxon>
        <taxon>Neopterygii</taxon>
        <taxon>Teleostei</taxon>
        <taxon>Elopiformes</taxon>
        <taxon>Megalopidae</taxon>
        <taxon>Megalops</taxon>
    </lineage>
</organism>
<dbReference type="Pfam" id="PF17791">
    <property type="entry name" value="MG3"/>
    <property type="match status" value="1"/>
</dbReference>
<dbReference type="InterPro" id="IPR011625">
    <property type="entry name" value="A2M_N_BRD"/>
</dbReference>
<dbReference type="PANTHER" id="PTHR11412:SF81">
    <property type="entry name" value="COMPLEMENT C3"/>
    <property type="match status" value="1"/>
</dbReference>
<sequence>MLVDLVWLAALALSLPALCQCDPLFVLTAPNLLRVGSKENVFVEAQEYAGVPLNVEIMVKNFPAKTREIFSKTVTLTAANNFQALQEIEIPDDEDIFDKESHLQQFVYLQAKFPQRQLEKVVLLSFQSGYIFVQTDKTIYTPASTVRYRVFALNPGLEPVTSGVSVEIMTPDGITIQKDLVYPDNGMKSGQYQLPEIVSVGTWKVVSRFQHTPQKNFTADFEVKEYVLPSFEVKIVPEQAFFYVDDPALSVDITARYLYGNDVTGKAFVVFGVLTEEGEKKSFPASLQKVDVISGKGKATLRREHILKSFPDINQLLQLSLYVSVSVLTSSGSEMVEAEKRGVLIVTSPYSIHFHKTPTYFKPGMPFDVVVYVTNPDGTPANGIDVEVTPGPVSGRTQENGVAKLTINTQGGANSLPITVRTKAPGILEQRQAVKQMTAQPYKTQGSSKNYLHVGIQAAELEIGDNLRINLNLGNSPGVQDQIQHFTYLIMNKGQLVRAARHERLRGQSLVTISLPVTKDMIPSFRFVAYYHVGTEVVSDSIWVDVKDTCIGTLKVVSTRPRDMYEPRKPFSLTITGDPGAKVGLVAVDKGVYVLNSQHRLTQTKIWDVIEKHDIGCTAGSGADNMAVFYDAGLVFESSLGGTKSRTDPQCPPRPKARRRRSLSLIDLKTSLASNYSGLAKQCCHDGMVESLMDYTCERRSQFIIDGVECMKAFLHCCSEVDKRHDEARKEQLALARSDEVDDYISSDDIVSRTQFPESWLWEEETLPRCPPDRRDCVSTSLIKNSFLKDSITTWEITAVSLSKTHGICVADPLEMRVRKDFFIDLKLPYAAVRNEQLEIKAVLYNYLEEKITVRVELMETEEVCSAASRKRKYRMDGIEMDPMSSRAIPFVIIPMALGQHSIEVKAAVFDSSLTDGVKKDLRVVSEGVKTEKEVVTVVLKPSDHGGVQTQKIEHTKVTQQVPGSPSQTYISVTGEVLSQTIQAAISGQPMGSLISQPAGCGEQNMISMTSPLIATHYLDKTGQWDKVGVDRRAQAIKFITMGYTQQLAYRKPDGSYAAWIHTKSSTWLTAYVAKVFSMAYSLISIQEDVICSALKWLVLNAQQPDGIFKEDAPVYHGEMVGGVRGKDADASMTAFVLIAMQEARAICVERVNSLPDSMKKASEFLSRRIHTLTNPYAVAMTSYALALEGKHQLPILLRFASADKTHWPVHGGHLYTLEATGYALMALVKAKEFDQAGRVVKWLTEQRFHGGGYGSTQATIVVFQAVAQYMMEVSDVQEIDLQVSLDISGRSRPIKWTFNHDNAYVTRSEKTRVDQDLEVTAKGTGQGTMSVVTLYHALPEEKDTDCKNFDLQVKIEKQPEVGDENALETYKMTIEMTYLSPERDATMSILDITMLTGFIADKKDLERLTSGRDRYVQKIETDKQLSDKGSLIFYLDKVSHKLSDRVVFRIHKMNEVGLLQPAAVTLYEYYAMENRCMKFYHPQKKGGALNRICHEEVCRCAEENCSYQKKQRADDLDRVNSACEAGMDYAYKAKVVHADLTPTLDRFTIRVEEVIKEGTDTGVLGKERLFMAHPYCREAIDLREGKTYLIMGKSDDLIKGKDRLLYMLGGGTWIEYWPTEAECQEPQYRDICFGITTAAADLQTFGCPT</sequence>
<dbReference type="Pfam" id="PF00207">
    <property type="entry name" value="A2M"/>
    <property type="match status" value="1"/>
</dbReference>
<evidence type="ECO:0000256" key="6">
    <source>
        <dbReference type="SAM" id="SignalP"/>
    </source>
</evidence>
<dbReference type="Proteomes" id="UP001046870">
    <property type="component" value="Chromosome 1"/>
</dbReference>
<dbReference type="FunFam" id="2.60.40.1930:FF:000006">
    <property type="entry name" value="Complement C3"/>
    <property type="match status" value="1"/>
</dbReference>
<feature type="signal peptide" evidence="6">
    <location>
        <begin position="1"/>
        <end position="21"/>
    </location>
</feature>
<dbReference type="FunFam" id="2.20.130.20:FF:000001">
    <property type="entry name" value="Complement C3"/>
    <property type="match status" value="1"/>
</dbReference>
<dbReference type="InterPro" id="IPR001599">
    <property type="entry name" value="Macroglobln_a2"/>
</dbReference>
<dbReference type="InterPro" id="IPR036595">
    <property type="entry name" value="A-macroglobulin_rcpt-bd_sf"/>
</dbReference>
<accession>A0A9D3QK09</accession>
<dbReference type="Pfam" id="PF01835">
    <property type="entry name" value="MG2"/>
    <property type="match status" value="1"/>
</dbReference>
<dbReference type="InterPro" id="IPR040839">
    <property type="entry name" value="MG4"/>
</dbReference>
<dbReference type="SMART" id="SM01419">
    <property type="entry name" value="Thiol-ester_cl"/>
    <property type="match status" value="1"/>
</dbReference>
<keyword evidence="2" id="KW-0964">Secreted</keyword>
<feature type="domain" description="Anaphylatoxin-like" evidence="7">
    <location>
        <begin position="683"/>
        <end position="718"/>
    </location>
</feature>
<dbReference type="Pfam" id="PF07677">
    <property type="entry name" value="A2M_recep"/>
    <property type="match status" value="1"/>
</dbReference>
<dbReference type="SUPFAM" id="SSF50242">
    <property type="entry name" value="TIMP-like"/>
    <property type="match status" value="1"/>
</dbReference>
<dbReference type="CDD" id="cd00017">
    <property type="entry name" value="ANATO"/>
    <property type="match status" value="1"/>
</dbReference>
<evidence type="ECO:0000313" key="10">
    <source>
        <dbReference type="Proteomes" id="UP001046870"/>
    </source>
</evidence>
<dbReference type="Gene3D" id="2.40.50.120">
    <property type="match status" value="1"/>
</dbReference>
<evidence type="ECO:0000256" key="5">
    <source>
        <dbReference type="ARBA" id="ARBA00023157"/>
    </source>
</evidence>
<evidence type="ECO:0000313" key="9">
    <source>
        <dbReference type="EMBL" id="KAG7491358.1"/>
    </source>
</evidence>
<dbReference type="PROSITE" id="PS50189">
    <property type="entry name" value="NTR"/>
    <property type="match status" value="1"/>
</dbReference>
<dbReference type="InterPro" id="IPR008930">
    <property type="entry name" value="Terpenoid_cyclase/PrenylTrfase"/>
</dbReference>
<dbReference type="InterPro" id="IPR041425">
    <property type="entry name" value="C3/4/5_MG1"/>
</dbReference>
<evidence type="ECO:0000256" key="3">
    <source>
        <dbReference type="ARBA" id="ARBA00022729"/>
    </source>
</evidence>
<protein>
    <recommendedName>
        <fullName evidence="11">Complement C3</fullName>
    </recommendedName>
</protein>
<dbReference type="CDD" id="cd03583">
    <property type="entry name" value="NTR_complement_C3"/>
    <property type="match status" value="1"/>
</dbReference>
<comment type="caution">
    <text evidence="9">The sequence shown here is derived from an EMBL/GenBank/DDBJ whole genome shotgun (WGS) entry which is preliminary data.</text>
</comment>
<dbReference type="FunFam" id="2.40.50.120:FF:000013">
    <property type="entry name" value="Complement C3"/>
    <property type="match status" value="1"/>
</dbReference>
<comment type="subcellular location">
    <subcellularLocation>
        <location evidence="1">Secreted</location>
    </subcellularLocation>
</comment>
<dbReference type="SMART" id="SM00104">
    <property type="entry name" value="ANATO"/>
    <property type="match status" value="1"/>
</dbReference>
<dbReference type="InterPro" id="IPR002890">
    <property type="entry name" value="MG2"/>
</dbReference>
<dbReference type="Pfam" id="PF07703">
    <property type="entry name" value="A2M_BRD"/>
    <property type="match status" value="1"/>
</dbReference>
<dbReference type="SUPFAM" id="SSF47686">
    <property type="entry name" value="Anaphylotoxins (complement system)"/>
    <property type="match status" value="1"/>
</dbReference>
<dbReference type="InterPro" id="IPR048848">
    <property type="entry name" value="C3_CUB2"/>
</dbReference>
<dbReference type="InterPro" id="IPR018081">
    <property type="entry name" value="Anaphylatoxin_comp_syst"/>
</dbReference>
<dbReference type="GO" id="GO:0004866">
    <property type="term" value="F:endopeptidase inhibitor activity"/>
    <property type="evidence" value="ECO:0007669"/>
    <property type="project" value="InterPro"/>
</dbReference>
<gene>
    <name evidence="9" type="ORF">MATL_G00002840</name>
</gene>
<dbReference type="SUPFAM" id="SSF48239">
    <property type="entry name" value="Terpenoid cyclases/Protein prenyltransferases"/>
    <property type="match status" value="1"/>
</dbReference>
<keyword evidence="4" id="KW-0882">Thioester bond</keyword>
<dbReference type="Gene3D" id="1.20.91.20">
    <property type="entry name" value="Anaphylotoxins (complement system)"/>
    <property type="match status" value="1"/>
</dbReference>
<dbReference type="InterPro" id="IPR013783">
    <property type="entry name" value="Ig-like_fold"/>
</dbReference>
<dbReference type="Pfam" id="PF17790">
    <property type="entry name" value="MG1"/>
    <property type="match status" value="1"/>
</dbReference>
<dbReference type="Gene3D" id="6.20.50.160">
    <property type="match status" value="1"/>
</dbReference>
<dbReference type="SMART" id="SM00643">
    <property type="entry name" value="C345C"/>
    <property type="match status" value="1"/>
</dbReference>
<dbReference type="FunFam" id="2.60.40.10:FF:001013">
    <property type="entry name" value="Complement C3"/>
    <property type="match status" value="1"/>
</dbReference>
<proteinExistence type="predicted"/>
<dbReference type="Gene3D" id="2.60.40.690">
    <property type="entry name" value="Alpha-macroglobulin, receptor-binding domain"/>
    <property type="match status" value="1"/>
</dbReference>
<dbReference type="SMART" id="SM01360">
    <property type="entry name" value="A2M"/>
    <property type="match status" value="1"/>
</dbReference>
<dbReference type="InterPro" id="IPR000020">
    <property type="entry name" value="Anaphylatoxin/fibulin"/>
</dbReference>
<dbReference type="Pfam" id="PF07678">
    <property type="entry name" value="TED_complement"/>
    <property type="match status" value="1"/>
</dbReference>
<dbReference type="InterPro" id="IPR009048">
    <property type="entry name" value="A-macroglobulin_rcpt-bd"/>
</dbReference>
<dbReference type="SMART" id="SM01359">
    <property type="entry name" value="A2M_N_2"/>
    <property type="match status" value="1"/>
</dbReference>
<dbReference type="GO" id="GO:0005615">
    <property type="term" value="C:extracellular space"/>
    <property type="evidence" value="ECO:0007669"/>
    <property type="project" value="InterPro"/>
</dbReference>
<evidence type="ECO:0008006" key="11">
    <source>
        <dbReference type="Google" id="ProtNLM"/>
    </source>
</evidence>
<name>A0A9D3QK09_MEGAT</name>
<dbReference type="EMBL" id="JAFDVH010000001">
    <property type="protein sequence ID" value="KAG7491358.1"/>
    <property type="molecule type" value="Genomic_DNA"/>
</dbReference>
<dbReference type="Gene3D" id="2.60.40.1930">
    <property type="match status" value="3"/>
</dbReference>
<dbReference type="SUPFAM" id="SSF49410">
    <property type="entry name" value="Alpha-macroglobulin receptor domain"/>
    <property type="match status" value="1"/>
</dbReference>
<dbReference type="Gene3D" id="2.60.120.1540">
    <property type="match status" value="1"/>
</dbReference>
<dbReference type="Gene3D" id="2.20.130.20">
    <property type="match status" value="1"/>
</dbReference>
<dbReference type="InterPro" id="IPR008993">
    <property type="entry name" value="TIMP-like_OB-fold"/>
</dbReference>
<evidence type="ECO:0000256" key="4">
    <source>
        <dbReference type="ARBA" id="ARBA00022966"/>
    </source>
</evidence>